<dbReference type="OrthoDB" id="8532943at2"/>
<dbReference type="PROSITE" id="PS00108">
    <property type="entry name" value="PROTEIN_KINASE_ST"/>
    <property type="match status" value="1"/>
</dbReference>
<gene>
    <name evidence="1" type="ORF">GZ78_12280</name>
</gene>
<keyword evidence="2" id="KW-1185">Reference proteome</keyword>
<accession>A0A081NIL9</accession>
<dbReference type="InterPro" id="IPR008271">
    <property type="entry name" value="Ser/Thr_kinase_AS"/>
</dbReference>
<dbReference type="Gene3D" id="1.10.510.10">
    <property type="entry name" value="Transferase(Phosphotransferase) domain 1"/>
    <property type="match status" value="1"/>
</dbReference>
<proteinExistence type="predicted"/>
<dbReference type="Proteomes" id="UP000028073">
    <property type="component" value="Unassembled WGS sequence"/>
</dbReference>
<dbReference type="Pfam" id="PF06293">
    <property type="entry name" value="Kdo"/>
    <property type="match status" value="1"/>
</dbReference>
<dbReference type="eggNOG" id="COG0515">
    <property type="taxonomic scope" value="Bacteria"/>
</dbReference>
<evidence type="ECO:0000313" key="2">
    <source>
        <dbReference type="Proteomes" id="UP000028073"/>
    </source>
</evidence>
<organism evidence="1 2">
    <name type="scientific">Endozoicomonas numazuensis</name>
    <dbReference type="NCBI Taxonomy" id="1137799"/>
    <lineage>
        <taxon>Bacteria</taxon>
        <taxon>Pseudomonadati</taxon>
        <taxon>Pseudomonadota</taxon>
        <taxon>Gammaproteobacteria</taxon>
        <taxon>Oceanospirillales</taxon>
        <taxon>Endozoicomonadaceae</taxon>
        <taxon>Endozoicomonas</taxon>
    </lineage>
</organism>
<reference evidence="1 2" key="1">
    <citation type="submission" date="2014-06" db="EMBL/GenBank/DDBJ databases">
        <title>Whole Genome Sequences of Three Symbiotic Endozoicomonas Bacteria.</title>
        <authorList>
            <person name="Neave M.J."/>
            <person name="Apprill A."/>
            <person name="Voolstra C.R."/>
        </authorList>
    </citation>
    <scope>NUCLEOTIDE SEQUENCE [LARGE SCALE GENOMIC DNA]</scope>
    <source>
        <strain evidence="1 2">DSM 25634</strain>
    </source>
</reference>
<dbReference type="EMBL" id="JOKH01000002">
    <property type="protein sequence ID" value="KEQ18292.1"/>
    <property type="molecule type" value="Genomic_DNA"/>
</dbReference>
<dbReference type="GO" id="GO:0004672">
    <property type="term" value="F:protein kinase activity"/>
    <property type="evidence" value="ECO:0007669"/>
    <property type="project" value="InterPro"/>
</dbReference>
<name>A0A081NIL9_9GAMM</name>
<dbReference type="RefSeq" id="WP_034835462.1">
    <property type="nucleotide sequence ID" value="NZ_JOKH01000002.1"/>
</dbReference>
<dbReference type="STRING" id="1137799.GZ78_12280"/>
<dbReference type="AlphaFoldDB" id="A0A081NIL9"/>
<evidence type="ECO:0008006" key="3">
    <source>
        <dbReference type="Google" id="ProtNLM"/>
    </source>
</evidence>
<protein>
    <recommendedName>
        <fullName evidence="3">Non-specific serine/threonine protein kinase</fullName>
    </recommendedName>
</protein>
<comment type="caution">
    <text evidence="1">The sequence shown here is derived from an EMBL/GenBank/DDBJ whole genome shotgun (WGS) entry which is preliminary data.</text>
</comment>
<dbReference type="SUPFAM" id="SSF56112">
    <property type="entry name" value="Protein kinase-like (PK-like)"/>
    <property type="match status" value="1"/>
</dbReference>
<evidence type="ECO:0000313" key="1">
    <source>
        <dbReference type="EMBL" id="KEQ18292.1"/>
    </source>
</evidence>
<dbReference type="InterPro" id="IPR011009">
    <property type="entry name" value="Kinase-like_dom_sf"/>
</dbReference>
<sequence length="309" mass="36004">MPDAFLQKWQTLNTHQDRSAFIHQALSDKESPNSFARLMPKFDRLLEENQAPPELLNAVQRVRKQQELKLEDCLKPRRGFTCQKSWDQLVITDQRDECPELSNIINHPDTFIQQGKIIKSGKATTVAIISSGQKQYFIKRYNPKGFLYSLTRSLIPSRAAVTWHAAQLLESIGIPTARPVALLEKRWGPFKQTSYVIHEYIDSIHAMKYFAEGANPQPEWKEAAKEISDILYTLKRSMIIHGDLKAHNFIIQNHHAYLIDLDSLQSFQSVSHFSKKRSKDLERFQRNWNEEPEIKLLFSRLDKELRDYA</sequence>